<evidence type="ECO:0000313" key="2">
    <source>
        <dbReference type="Proteomes" id="UP001165065"/>
    </source>
</evidence>
<dbReference type="AlphaFoldDB" id="A0A9W7LDT8"/>
<dbReference type="SUPFAM" id="SSF69500">
    <property type="entry name" value="DTD-like"/>
    <property type="match status" value="1"/>
</dbReference>
<dbReference type="InterPro" id="IPR003732">
    <property type="entry name" value="Daa-tRNA_deacyls_DTD"/>
</dbReference>
<dbReference type="Pfam" id="PF02580">
    <property type="entry name" value="Tyr_Deacylase"/>
    <property type="match status" value="1"/>
</dbReference>
<dbReference type="OrthoDB" id="10407239at2759"/>
<dbReference type="GO" id="GO:0051499">
    <property type="term" value="F:D-aminoacyl-tRNA deacylase activity"/>
    <property type="evidence" value="ECO:0007669"/>
    <property type="project" value="InterPro"/>
</dbReference>
<dbReference type="InterPro" id="IPR023509">
    <property type="entry name" value="DTD-like_sf"/>
</dbReference>
<evidence type="ECO:0000313" key="1">
    <source>
        <dbReference type="EMBL" id="GMI45972.1"/>
    </source>
</evidence>
<dbReference type="EMBL" id="BRYA01000274">
    <property type="protein sequence ID" value="GMI45972.1"/>
    <property type="molecule type" value="Genomic_DNA"/>
</dbReference>
<accession>A0A9W7LDT8</accession>
<sequence length="115" mass="13003">MTAQGCEKDHKKDDKKLMEKIANRLYSLKLLSGNKSVKSTSNSNIVLIPSANLTCTLKGNNFQYHKQVNKDRSKELFILLKMEILKRGGKGGTFGEVQRIITDSWEGPFMHIATF</sequence>
<comment type="caution">
    <text evidence="1">The sequence shown here is derived from an EMBL/GenBank/DDBJ whole genome shotgun (WGS) entry which is preliminary data.</text>
</comment>
<keyword evidence="2" id="KW-1185">Reference proteome</keyword>
<proteinExistence type="predicted"/>
<organism evidence="1 2">
    <name type="scientific">Triparma columacea</name>
    <dbReference type="NCBI Taxonomy" id="722753"/>
    <lineage>
        <taxon>Eukaryota</taxon>
        <taxon>Sar</taxon>
        <taxon>Stramenopiles</taxon>
        <taxon>Ochrophyta</taxon>
        <taxon>Bolidophyceae</taxon>
        <taxon>Parmales</taxon>
        <taxon>Triparmaceae</taxon>
        <taxon>Triparma</taxon>
    </lineage>
</organism>
<reference evidence="2" key="1">
    <citation type="journal article" date="2023" name="Commun. Biol.">
        <title>Genome analysis of Parmales, the sister group of diatoms, reveals the evolutionary specialization of diatoms from phago-mixotrophs to photoautotrophs.</title>
        <authorList>
            <person name="Ban H."/>
            <person name="Sato S."/>
            <person name="Yoshikawa S."/>
            <person name="Yamada K."/>
            <person name="Nakamura Y."/>
            <person name="Ichinomiya M."/>
            <person name="Sato N."/>
            <person name="Blanc-Mathieu R."/>
            <person name="Endo H."/>
            <person name="Kuwata A."/>
            <person name="Ogata H."/>
        </authorList>
    </citation>
    <scope>NUCLEOTIDE SEQUENCE [LARGE SCALE GENOMIC DNA]</scope>
</reference>
<dbReference type="GO" id="GO:0005737">
    <property type="term" value="C:cytoplasm"/>
    <property type="evidence" value="ECO:0007669"/>
    <property type="project" value="InterPro"/>
</dbReference>
<protein>
    <submittedName>
        <fullName evidence="1">Uncharacterized protein</fullName>
    </submittedName>
</protein>
<dbReference type="Gene3D" id="3.50.80.10">
    <property type="entry name" value="D-tyrosyl-tRNA(Tyr) deacylase"/>
    <property type="match status" value="1"/>
</dbReference>
<name>A0A9W7LDT8_9STRA</name>
<dbReference type="Proteomes" id="UP001165065">
    <property type="component" value="Unassembled WGS sequence"/>
</dbReference>
<gene>
    <name evidence="1" type="ORF">TrCOL_g5817</name>
</gene>